<gene>
    <name evidence="3" type="ORF">ACFSQT_31950</name>
</gene>
<feature type="region of interest" description="Disordered" evidence="2">
    <location>
        <begin position="76"/>
        <end position="111"/>
    </location>
</feature>
<sequence length="311" mass="32987">MTSSQSHRLASGGLVDRSAPLSFRFDGKTFSGFQGDTLASALIANGDSSCVAPLVQNTIAAPRGILTAGRKEPNALVELRTGARREPNTRRPRQSSMRGLRPPAQNRWPSLRHDVMSVNSCSRRSSSRLLLQDSCGRPSSGKRSTAGDPPALLAVSRPGRGRCDSRPLRQGVAHCDVLIAGSGPTGWPRPWLPAAVGARVNPGRGGFSPGGACSRMAARSTACGSRMAFADAWPNWRQCRRPHHDPHDVFAGSMTAAPMARSSGSATTCPRRSSIRCRPAAVAGRGQALACVRGRRHRTAPIVFAGNDTRA</sequence>
<organism evidence="3 4">
    <name type="scientific">Mesorhizobium calcicola</name>
    <dbReference type="NCBI Taxonomy" id="1300310"/>
    <lineage>
        <taxon>Bacteria</taxon>
        <taxon>Pseudomonadati</taxon>
        <taxon>Pseudomonadota</taxon>
        <taxon>Alphaproteobacteria</taxon>
        <taxon>Hyphomicrobiales</taxon>
        <taxon>Phyllobacteriaceae</taxon>
        <taxon>Mesorhizobium</taxon>
    </lineage>
</organism>
<proteinExistence type="predicted"/>
<dbReference type="Gene3D" id="3.10.20.440">
    <property type="entry name" value="2Fe-2S iron-sulphur cluster binding domain, sarcosine oxidase, alpha subunit, N-terminal domain"/>
    <property type="match status" value="1"/>
</dbReference>
<dbReference type="InterPro" id="IPR042204">
    <property type="entry name" value="2Fe-2S-bd_N"/>
</dbReference>
<comment type="caution">
    <text evidence="3">The sequence shown here is derived from an EMBL/GenBank/DDBJ whole genome shotgun (WGS) entry which is preliminary data.</text>
</comment>
<evidence type="ECO:0000313" key="4">
    <source>
        <dbReference type="Proteomes" id="UP001597349"/>
    </source>
</evidence>
<evidence type="ECO:0000313" key="3">
    <source>
        <dbReference type="EMBL" id="MFD2057531.1"/>
    </source>
</evidence>
<evidence type="ECO:0000256" key="1">
    <source>
        <dbReference type="ARBA" id="ARBA00023002"/>
    </source>
</evidence>
<keyword evidence="4" id="KW-1185">Reference proteome</keyword>
<feature type="region of interest" description="Disordered" evidence="2">
    <location>
        <begin position="132"/>
        <end position="167"/>
    </location>
</feature>
<accession>A0ABW4WM07</accession>
<reference evidence="4" key="1">
    <citation type="journal article" date="2019" name="Int. J. Syst. Evol. Microbiol.">
        <title>The Global Catalogue of Microorganisms (GCM) 10K type strain sequencing project: providing services to taxonomists for standard genome sequencing and annotation.</title>
        <authorList>
            <consortium name="The Broad Institute Genomics Platform"/>
            <consortium name="The Broad Institute Genome Sequencing Center for Infectious Disease"/>
            <person name="Wu L."/>
            <person name="Ma J."/>
        </authorList>
    </citation>
    <scope>NUCLEOTIDE SEQUENCE [LARGE SCALE GENOMIC DNA]</scope>
    <source>
        <strain evidence="4">CGMCC 1.16226</strain>
    </source>
</reference>
<dbReference type="Proteomes" id="UP001597349">
    <property type="component" value="Unassembled WGS sequence"/>
</dbReference>
<dbReference type="EMBL" id="JBHUGY010000058">
    <property type="protein sequence ID" value="MFD2057531.1"/>
    <property type="molecule type" value="Genomic_DNA"/>
</dbReference>
<keyword evidence="1" id="KW-0560">Oxidoreductase</keyword>
<evidence type="ECO:0000256" key="2">
    <source>
        <dbReference type="SAM" id="MobiDB-lite"/>
    </source>
</evidence>
<name>A0ABW4WM07_9HYPH</name>
<dbReference type="RefSeq" id="WP_379025600.1">
    <property type="nucleotide sequence ID" value="NZ_JBHUGY010000058.1"/>
</dbReference>
<protein>
    <submittedName>
        <fullName evidence="3">2Fe-2S iron-sulfur cluster-binding protein</fullName>
    </submittedName>
</protein>
<dbReference type="Pfam" id="PF13510">
    <property type="entry name" value="Fer2_4"/>
    <property type="match status" value="1"/>
</dbReference>